<evidence type="ECO:0000256" key="10">
    <source>
        <dbReference type="ARBA" id="ARBA00022857"/>
    </source>
</evidence>
<evidence type="ECO:0000256" key="11">
    <source>
        <dbReference type="ARBA" id="ARBA00022960"/>
    </source>
</evidence>
<feature type="domain" description="FAD-binding PCMH-type" evidence="17">
    <location>
        <begin position="12"/>
        <end position="186"/>
    </location>
</feature>
<comment type="subcellular location">
    <subcellularLocation>
        <location evidence="3">Cytoplasm</location>
    </subcellularLocation>
</comment>
<protein>
    <recommendedName>
        <fullName evidence="5">UDP-N-acetylmuramate dehydrogenase</fullName>
        <ecNumber evidence="5">1.3.1.98</ecNumber>
    </recommendedName>
</protein>
<dbReference type="Gene3D" id="3.90.78.10">
    <property type="entry name" value="UDP-N-acetylenolpyruvoylglucosamine reductase, C-terminal domain"/>
    <property type="match status" value="1"/>
</dbReference>
<dbReference type="GO" id="GO:0009252">
    <property type="term" value="P:peptidoglycan biosynthetic process"/>
    <property type="evidence" value="ECO:0007669"/>
    <property type="project" value="UniProtKB-UniPathway"/>
</dbReference>
<dbReference type="Pfam" id="PF01565">
    <property type="entry name" value="FAD_binding_4"/>
    <property type="match status" value="1"/>
</dbReference>
<dbReference type="PROSITE" id="PS51387">
    <property type="entry name" value="FAD_PCMH"/>
    <property type="match status" value="1"/>
</dbReference>
<keyword evidence="8" id="KW-0285">Flavoprotein</keyword>
<evidence type="ECO:0000256" key="9">
    <source>
        <dbReference type="ARBA" id="ARBA00022827"/>
    </source>
</evidence>
<dbReference type="HAMAP" id="MF_00037">
    <property type="entry name" value="MurB"/>
    <property type="match status" value="1"/>
</dbReference>
<keyword evidence="13" id="KW-0560">Oxidoreductase</keyword>
<evidence type="ECO:0000256" key="1">
    <source>
        <dbReference type="ARBA" id="ARBA00001974"/>
    </source>
</evidence>
<dbReference type="SUPFAM" id="SSF56176">
    <property type="entry name" value="FAD-binding/transporter-associated domain-like"/>
    <property type="match status" value="1"/>
</dbReference>
<keyword evidence="10" id="KW-0521">NADP</keyword>
<dbReference type="Gene3D" id="3.30.465.10">
    <property type="match status" value="1"/>
</dbReference>
<evidence type="ECO:0000256" key="2">
    <source>
        <dbReference type="ARBA" id="ARBA00003921"/>
    </source>
</evidence>
<keyword evidence="12" id="KW-0573">Peptidoglycan synthesis</keyword>
<comment type="catalytic activity">
    <reaction evidence="16">
        <text>UDP-N-acetyl-alpha-D-muramate + NADP(+) = UDP-N-acetyl-3-O-(1-carboxyvinyl)-alpha-D-glucosamine + NADPH + H(+)</text>
        <dbReference type="Rhea" id="RHEA:12248"/>
        <dbReference type="ChEBI" id="CHEBI:15378"/>
        <dbReference type="ChEBI" id="CHEBI:57783"/>
        <dbReference type="ChEBI" id="CHEBI:58349"/>
        <dbReference type="ChEBI" id="CHEBI:68483"/>
        <dbReference type="ChEBI" id="CHEBI:70757"/>
        <dbReference type="EC" id="1.3.1.98"/>
    </reaction>
</comment>
<evidence type="ECO:0000256" key="3">
    <source>
        <dbReference type="ARBA" id="ARBA00004496"/>
    </source>
</evidence>
<dbReference type="GO" id="GO:0005829">
    <property type="term" value="C:cytosol"/>
    <property type="evidence" value="ECO:0007669"/>
    <property type="project" value="TreeGrafter"/>
</dbReference>
<dbReference type="Gene3D" id="3.30.43.10">
    <property type="entry name" value="Uridine Diphospho-n-acetylenolpyruvylglucosamine Reductase, domain 2"/>
    <property type="match status" value="1"/>
</dbReference>
<keyword evidence="9" id="KW-0274">FAD</keyword>
<dbReference type="InterPro" id="IPR003170">
    <property type="entry name" value="MurB"/>
</dbReference>
<dbReference type="Pfam" id="PF02873">
    <property type="entry name" value="MurB_C"/>
    <property type="match status" value="1"/>
</dbReference>
<dbReference type="InterPro" id="IPR036635">
    <property type="entry name" value="MurB_C_sf"/>
</dbReference>
<dbReference type="GO" id="GO:0071949">
    <property type="term" value="F:FAD binding"/>
    <property type="evidence" value="ECO:0007669"/>
    <property type="project" value="InterPro"/>
</dbReference>
<dbReference type="NCBIfam" id="NF000755">
    <property type="entry name" value="PRK00046.1"/>
    <property type="match status" value="1"/>
</dbReference>
<dbReference type="UniPathway" id="UPA00219"/>
<proteinExistence type="inferred from homology"/>
<dbReference type="InterPro" id="IPR016167">
    <property type="entry name" value="FAD-bd_PCMH_sub1"/>
</dbReference>
<keyword evidence="11" id="KW-0133">Cell shape</keyword>
<evidence type="ECO:0000313" key="18">
    <source>
        <dbReference type="EMBL" id="SUZ51642.1"/>
    </source>
</evidence>
<comment type="function">
    <text evidence="2">Cell wall formation.</text>
</comment>
<dbReference type="EC" id="1.3.1.98" evidence="5"/>
<dbReference type="NCBIfam" id="TIGR00179">
    <property type="entry name" value="murB"/>
    <property type="match status" value="1"/>
</dbReference>
<dbReference type="PANTHER" id="PTHR21071:SF4">
    <property type="entry name" value="UDP-N-ACETYLENOLPYRUVOYLGLUCOSAMINE REDUCTASE"/>
    <property type="match status" value="1"/>
</dbReference>
<evidence type="ECO:0000256" key="5">
    <source>
        <dbReference type="ARBA" id="ARBA00012518"/>
    </source>
</evidence>
<reference evidence="18" key="1">
    <citation type="submission" date="2018-05" db="EMBL/GenBank/DDBJ databases">
        <authorList>
            <person name="Lanie J.A."/>
            <person name="Ng W.-L."/>
            <person name="Kazmierczak K.M."/>
            <person name="Andrzejewski T.M."/>
            <person name="Davidsen T.M."/>
            <person name="Wayne K.J."/>
            <person name="Tettelin H."/>
            <person name="Glass J.I."/>
            <person name="Rusch D."/>
            <person name="Podicherti R."/>
            <person name="Tsui H.-C.T."/>
            <person name="Winkler M.E."/>
        </authorList>
    </citation>
    <scope>NUCLEOTIDE SEQUENCE</scope>
</reference>
<dbReference type="InterPro" id="IPR006094">
    <property type="entry name" value="Oxid_FAD_bind_N"/>
</dbReference>
<evidence type="ECO:0000256" key="7">
    <source>
        <dbReference type="ARBA" id="ARBA00022618"/>
    </source>
</evidence>
<sequence length="339" mass="38499">MQKKNKISLKNYNSFGVDVISSNFNIANSEQEIIHFIKKNNTGEPIILGGGTNILFKNNIDRSILKIQIKGIELINETEDYVIVSVGAGEVWNDLVNWTINNDYGGLENLTLIPGHVGSAPIQNIGAYGVELKDTFENCRAISIETGLLRIFKNTECKFSYRSSIFKEELRNKYIISNVTFKLSKKNHQINFSYKPLKEIIKKNNILNPTIKDISESVNEIRSSKLPDPKLIGNCGSFFKNPIIDKIHYKKLCEKEKNVPFYKISEKKIKIPAAWLIEKCGYKGIKDGNTGTYDKHALIIVNYGKASGNEIFEFSQKIKNAVLRKFNILLEEEVNIIDN</sequence>
<keyword evidence="7" id="KW-0132">Cell division</keyword>
<dbReference type="InterPro" id="IPR016169">
    <property type="entry name" value="FAD-bd_PCMH_sub2"/>
</dbReference>
<dbReference type="GO" id="GO:0008762">
    <property type="term" value="F:UDP-N-acetylmuramate dehydrogenase activity"/>
    <property type="evidence" value="ECO:0007669"/>
    <property type="project" value="UniProtKB-EC"/>
</dbReference>
<keyword evidence="6" id="KW-0963">Cytoplasm</keyword>
<evidence type="ECO:0000256" key="4">
    <source>
        <dbReference type="ARBA" id="ARBA00004752"/>
    </source>
</evidence>
<dbReference type="EMBL" id="UINC01000232">
    <property type="protein sequence ID" value="SUZ51642.1"/>
    <property type="molecule type" value="Genomic_DNA"/>
</dbReference>
<dbReference type="SUPFAM" id="SSF56194">
    <property type="entry name" value="Uridine diphospho-N-Acetylenolpyruvylglucosamine reductase, MurB, C-terminal domain"/>
    <property type="match status" value="1"/>
</dbReference>
<dbReference type="PANTHER" id="PTHR21071">
    <property type="entry name" value="UDP-N-ACETYLENOLPYRUVOYLGLUCOSAMINE REDUCTASE"/>
    <property type="match status" value="1"/>
</dbReference>
<comment type="pathway">
    <text evidence="4">Cell wall biogenesis; peptidoglycan biosynthesis.</text>
</comment>
<dbReference type="InterPro" id="IPR036318">
    <property type="entry name" value="FAD-bd_PCMH-like_sf"/>
</dbReference>
<dbReference type="GO" id="GO:0051301">
    <property type="term" value="P:cell division"/>
    <property type="evidence" value="ECO:0007669"/>
    <property type="project" value="UniProtKB-KW"/>
</dbReference>
<evidence type="ECO:0000256" key="14">
    <source>
        <dbReference type="ARBA" id="ARBA00023306"/>
    </source>
</evidence>
<evidence type="ECO:0000259" key="17">
    <source>
        <dbReference type="PROSITE" id="PS51387"/>
    </source>
</evidence>
<accession>A0A381NAM4</accession>
<dbReference type="AlphaFoldDB" id="A0A381NAM4"/>
<keyword evidence="15" id="KW-0961">Cell wall biogenesis/degradation</keyword>
<evidence type="ECO:0000256" key="13">
    <source>
        <dbReference type="ARBA" id="ARBA00023002"/>
    </source>
</evidence>
<dbReference type="GO" id="GO:0008360">
    <property type="term" value="P:regulation of cell shape"/>
    <property type="evidence" value="ECO:0007669"/>
    <property type="project" value="UniProtKB-KW"/>
</dbReference>
<evidence type="ECO:0000256" key="16">
    <source>
        <dbReference type="ARBA" id="ARBA00048914"/>
    </source>
</evidence>
<evidence type="ECO:0000256" key="8">
    <source>
        <dbReference type="ARBA" id="ARBA00022630"/>
    </source>
</evidence>
<evidence type="ECO:0000256" key="6">
    <source>
        <dbReference type="ARBA" id="ARBA00022490"/>
    </source>
</evidence>
<name>A0A381NAM4_9ZZZZ</name>
<comment type="cofactor">
    <cofactor evidence="1">
        <name>FAD</name>
        <dbReference type="ChEBI" id="CHEBI:57692"/>
    </cofactor>
</comment>
<evidence type="ECO:0000256" key="15">
    <source>
        <dbReference type="ARBA" id="ARBA00023316"/>
    </source>
</evidence>
<keyword evidence="14" id="KW-0131">Cell cycle</keyword>
<evidence type="ECO:0000256" key="12">
    <source>
        <dbReference type="ARBA" id="ARBA00022984"/>
    </source>
</evidence>
<gene>
    <name evidence="18" type="ORF">METZ01_LOCUS4496</name>
</gene>
<dbReference type="InterPro" id="IPR011601">
    <property type="entry name" value="MurB_C"/>
</dbReference>
<dbReference type="InterPro" id="IPR016166">
    <property type="entry name" value="FAD-bd_PCMH"/>
</dbReference>
<organism evidence="18">
    <name type="scientific">marine metagenome</name>
    <dbReference type="NCBI Taxonomy" id="408172"/>
    <lineage>
        <taxon>unclassified sequences</taxon>
        <taxon>metagenomes</taxon>
        <taxon>ecological metagenomes</taxon>
    </lineage>
</organism>
<dbReference type="GO" id="GO:0071555">
    <property type="term" value="P:cell wall organization"/>
    <property type="evidence" value="ECO:0007669"/>
    <property type="project" value="UniProtKB-KW"/>
</dbReference>